<dbReference type="CDD" id="cd01637">
    <property type="entry name" value="IMPase_like"/>
    <property type="match status" value="1"/>
</dbReference>
<evidence type="ECO:0000313" key="4">
    <source>
        <dbReference type="Proteomes" id="UP000548632"/>
    </source>
</evidence>
<evidence type="ECO:0000313" key="3">
    <source>
        <dbReference type="EMBL" id="MBB1126427.1"/>
    </source>
</evidence>
<protein>
    <submittedName>
        <fullName evidence="3">Inositol monophosphatase family protein</fullName>
    </submittedName>
</protein>
<dbReference type="GO" id="GO:0046872">
    <property type="term" value="F:metal ion binding"/>
    <property type="evidence" value="ECO:0007669"/>
    <property type="project" value="UniProtKB-KW"/>
</dbReference>
<dbReference type="Gene3D" id="3.40.190.80">
    <property type="match status" value="1"/>
</dbReference>
<dbReference type="RefSeq" id="WP_182584053.1">
    <property type="nucleotide sequence ID" value="NZ_JABVCQ010000018.1"/>
</dbReference>
<dbReference type="SUPFAM" id="SSF56655">
    <property type="entry name" value="Carbohydrate phosphatase"/>
    <property type="match status" value="1"/>
</dbReference>
<dbReference type="Gene3D" id="3.30.540.10">
    <property type="entry name" value="Fructose-1,6-Bisphosphatase, subunit A, domain 1"/>
    <property type="match status" value="1"/>
</dbReference>
<feature type="binding site" evidence="2">
    <location>
        <position position="64"/>
    </location>
    <ligand>
        <name>Mg(2+)</name>
        <dbReference type="ChEBI" id="CHEBI:18420"/>
        <label>1</label>
        <note>catalytic</note>
    </ligand>
</feature>
<dbReference type="GO" id="GO:0006020">
    <property type="term" value="P:inositol metabolic process"/>
    <property type="evidence" value="ECO:0007669"/>
    <property type="project" value="TreeGrafter"/>
</dbReference>
<dbReference type="AlphaFoldDB" id="A0A839HHF1"/>
<reference evidence="3 4" key="1">
    <citation type="journal article" date="2020" name="Arch. Microbiol.">
        <title>The genome sequence of the giant phototrophic gammaproteobacterium Thiospirillum jenense gives insight into its physiological properties and phylogenetic relationships.</title>
        <authorList>
            <person name="Imhoff J.F."/>
            <person name="Meyer T.E."/>
            <person name="Kyndt J.A."/>
        </authorList>
    </citation>
    <scope>NUCLEOTIDE SEQUENCE [LARGE SCALE GENOMIC DNA]</scope>
    <source>
        <strain evidence="3 4">DSM 216</strain>
    </source>
</reference>
<evidence type="ECO:0000256" key="1">
    <source>
        <dbReference type="ARBA" id="ARBA00009759"/>
    </source>
</evidence>
<dbReference type="PANTHER" id="PTHR20854">
    <property type="entry name" value="INOSITOL MONOPHOSPHATASE"/>
    <property type="match status" value="1"/>
</dbReference>
<feature type="binding site" evidence="2">
    <location>
        <position position="212"/>
    </location>
    <ligand>
        <name>Mg(2+)</name>
        <dbReference type="ChEBI" id="CHEBI:18420"/>
        <label>1</label>
        <note>catalytic</note>
    </ligand>
</feature>
<dbReference type="EMBL" id="JABVCQ010000018">
    <property type="protein sequence ID" value="MBB1126427.1"/>
    <property type="molecule type" value="Genomic_DNA"/>
</dbReference>
<organism evidence="3 4">
    <name type="scientific">Thiospirillum jenense</name>
    <dbReference type="NCBI Taxonomy" id="1653858"/>
    <lineage>
        <taxon>Bacteria</taxon>
        <taxon>Pseudomonadati</taxon>
        <taxon>Pseudomonadota</taxon>
        <taxon>Gammaproteobacteria</taxon>
        <taxon>Chromatiales</taxon>
        <taxon>Chromatiaceae</taxon>
        <taxon>Thiospirillum</taxon>
    </lineage>
</organism>
<dbReference type="PANTHER" id="PTHR20854:SF4">
    <property type="entry name" value="INOSITOL-1-MONOPHOSPHATASE-RELATED"/>
    <property type="match status" value="1"/>
</dbReference>
<evidence type="ECO:0000256" key="2">
    <source>
        <dbReference type="PIRSR" id="PIRSR600760-2"/>
    </source>
</evidence>
<dbReference type="Pfam" id="PF00459">
    <property type="entry name" value="Inositol_P"/>
    <property type="match status" value="1"/>
</dbReference>
<accession>A0A839HHF1</accession>
<gene>
    <name evidence="3" type="ORF">HUK38_09295</name>
</gene>
<keyword evidence="2" id="KW-0479">Metal-binding</keyword>
<comment type="cofactor">
    <cofactor evidence="2">
        <name>Mg(2+)</name>
        <dbReference type="ChEBI" id="CHEBI:18420"/>
    </cofactor>
</comment>
<feature type="binding site" evidence="2">
    <location>
        <position position="91"/>
    </location>
    <ligand>
        <name>Mg(2+)</name>
        <dbReference type="ChEBI" id="CHEBI:18420"/>
        <label>1</label>
        <note>catalytic</note>
    </ligand>
</feature>
<dbReference type="PRINTS" id="PR00377">
    <property type="entry name" value="IMPHPHTASES"/>
</dbReference>
<keyword evidence="4" id="KW-1185">Reference proteome</keyword>
<name>A0A839HHF1_9GAMM</name>
<keyword evidence="2" id="KW-0460">Magnesium</keyword>
<sequence length="271" mass="29829">MLTLTTLAQQIRQIAFAEILPRWRQTPVEIKTDGSFITAADLAVQNRLMAVLRDHDPYIPILSEELPAAEQSSLLAAAINGKRFWCLDPVDGTSNYACGFPYFAVSLALFTAGRAQLAIVFDPVHDECFTAERGQGAWCNGQPITPFAPSPLLTNALAMIDLKRLPAARLAPLLTNNTFRSQRNLGSVALDWCWLAAGRYQLYLHGGQRLWDYAAGRLIATEAGVTSALYARDGTQSFNDLDLMPRIAIAAANTNLFEQWQSFVNLPLETA</sequence>
<feature type="binding site" evidence="2">
    <location>
        <position position="88"/>
    </location>
    <ligand>
        <name>Mg(2+)</name>
        <dbReference type="ChEBI" id="CHEBI:18420"/>
        <label>1</label>
        <note>catalytic</note>
    </ligand>
</feature>
<proteinExistence type="inferred from homology"/>
<dbReference type="InterPro" id="IPR000760">
    <property type="entry name" value="Inositol_monophosphatase-like"/>
</dbReference>
<comment type="similarity">
    <text evidence="1">Belongs to the inositol monophosphatase superfamily.</text>
</comment>
<dbReference type="GO" id="GO:0007165">
    <property type="term" value="P:signal transduction"/>
    <property type="evidence" value="ECO:0007669"/>
    <property type="project" value="TreeGrafter"/>
</dbReference>
<comment type="caution">
    <text evidence="3">The sequence shown here is derived from an EMBL/GenBank/DDBJ whole genome shotgun (WGS) entry which is preliminary data.</text>
</comment>
<dbReference type="GO" id="GO:0008934">
    <property type="term" value="F:inositol monophosphate 1-phosphatase activity"/>
    <property type="evidence" value="ECO:0007669"/>
    <property type="project" value="TreeGrafter"/>
</dbReference>
<dbReference type="Proteomes" id="UP000548632">
    <property type="component" value="Unassembled WGS sequence"/>
</dbReference>